<keyword evidence="3 4" id="KW-0418">Kinase</keyword>
<name>A0ABS2CRA9_9MICO</name>
<dbReference type="EMBL" id="JAFDVD010000026">
    <property type="protein sequence ID" value="MBM6402423.1"/>
    <property type="molecule type" value="Genomic_DNA"/>
</dbReference>
<organism evidence="5 6">
    <name type="scientific">Phycicoccus sonneratiae</name>
    <dbReference type="NCBI Taxonomy" id="2807628"/>
    <lineage>
        <taxon>Bacteria</taxon>
        <taxon>Bacillati</taxon>
        <taxon>Actinomycetota</taxon>
        <taxon>Actinomycetes</taxon>
        <taxon>Micrococcales</taxon>
        <taxon>Intrasporangiaceae</taxon>
        <taxon>Phycicoccus</taxon>
    </lineage>
</organism>
<gene>
    <name evidence="5" type="ORF">JQN70_18670</name>
</gene>
<dbReference type="InterPro" id="IPR036129">
    <property type="entry name" value="Glycerate_kinase_sf"/>
</dbReference>
<dbReference type="InterPro" id="IPR018193">
    <property type="entry name" value="Glyc_kinase_flavodox-like_fold"/>
</dbReference>
<protein>
    <submittedName>
        <fullName evidence="5">Glycerate kinase</fullName>
    </submittedName>
</protein>
<dbReference type="RefSeq" id="WP_204132893.1">
    <property type="nucleotide sequence ID" value="NZ_JAFDVD010000026.1"/>
</dbReference>
<evidence type="ECO:0000256" key="3">
    <source>
        <dbReference type="ARBA" id="ARBA00022777"/>
    </source>
</evidence>
<dbReference type="InterPro" id="IPR004381">
    <property type="entry name" value="Glycerate_kinase"/>
</dbReference>
<evidence type="ECO:0000256" key="4">
    <source>
        <dbReference type="PIRNR" id="PIRNR006078"/>
    </source>
</evidence>
<reference evidence="5" key="1">
    <citation type="submission" date="2021-02" db="EMBL/GenBank/DDBJ databases">
        <title>Phycicoccus sp. MQZ13P-5T, whole genome shotgun sequence.</title>
        <authorList>
            <person name="Tuo L."/>
        </authorList>
    </citation>
    <scope>NUCLEOTIDE SEQUENCE</scope>
    <source>
        <strain evidence="5">MQZ13P-5</strain>
    </source>
</reference>
<dbReference type="GO" id="GO:0016301">
    <property type="term" value="F:kinase activity"/>
    <property type="evidence" value="ECO:0007669"/>
    <property type="project" value="UniProtKB-KW"/>
</dbReference>
<dbReference type="Gene3D" id="3.90.1510.10">
    <property type="entry name" value="Glycerate kinase, domain 2"/>
    <property type="match status" value="1"/>
</dbReference>
<dbReference type="PANTHER" id="PTHR21599:SF0">
    <property type="entry name" value="GLYCERATE KINASE"/>
    <property type="match status" value="1"/>
</dbReference>
<keyword evidence="6" id="KW-1185">Reference proteome</keyword>
<dbReference type="Pfam" id="PF02595">
    <property type="entry name" value="Gly_kinase"/>
    <property type="match status" value="1"/>
</dbReference>
<keyword evidence="2 4" id="KW-0808">Transferase</keyword>
<dbReference type="Gene3D" id="3.40.50.10350">
    <property type="entry name" value="Glycerate kinase, domain 1"/>
    <property type="match status" value="1"/>
</dbReference>
<dbReference type="InterPro" id="IPR018197">
    <property type="entry name" value="Glycerate_kinase_RE-like"/>
</dbReference>
<evidence type="ECO:0000256" key="1">
    <source>
        <dbReference type="ARBA" id="ARBA00006284"/>
    </source>
</evidence>
<accession>A0ABS2CRA9</accession>
<dbReference type="SUPFAM" id="SSF110738">
    <property type="entry name" value="Glycerate kinase I"/>
    <property type="match status" value="1"/>
</dbReference>
<evidence type="ECO:0000313" key="6">
    <source>
        <dbReference type="Proteomes" id="UP001430172"/>
    </source>
</evidence>
<proteinExistence type="inferred from homology"/>
<comment type="caution">
    <text evidence="5">The sequence shown here is derived from an EMBL/GenBank/DDBJ whole genome shotgun (WGS) entry which is preliminary data.</text>
</comment>
<evidence type="ECO:0000256" key="2">
    <source>
        <dbReference type="ARBA" id="ARBA00022679"/>
    </source>
</evidence>
<dbReference type="PIRSF" id="PIRSF006078">
    <property type="entry name" value="GlxK"/>
    <property type="match status" value="1"/>
</dbReference>
<evidence type="ECO:0000313" key="5">
    <source>
        <dbReference type="EMBL" id="MBM6402423.1"/>
    </source>
</evidence>
<dbReference type="NCBIfam" id="TIGR00045">
    <property type="entry name" value="glycerate kinase"/>
    <property type="match status" value="1"/>
</dbReference>
<dbReference type="PANTHER" id="PTHR21599">
    <property type="entry name" value="GLYCERATE KINASE"/>
    <property type="match status" value="1"/>
</dbReference>
<comment type="similarity">
    <text evidence="1 4">Belongs to the glycerate kinase type-1 family.</text>
</comment>
<sequence>MRVLLAPDTFGTTLAATQVAAAMAEGWAEGAPHDEVRQLPLSDGGPGFLDVIERAVGGTTVATTVSDPLGREVPAAVLLHDEGERRTAWVEAAQATGLHLLAADERDPRVTSTWGVGQLLATALAEGATRIVVGVGGGATNDAGAGMLAALGAGPATALARGGLALGDVPEDALADLAEVLDRFAGVELVLATDDTTPLLGLAGTSAVESPRKGAAPEHAQALEGALGRFTDLLVRALPRPPIDLLTGAPRRLDREPGAGAAGGLGLALLALGARCTGAVAEALHVTGFEVAAAGSDLVVTATDRLDWTSLRGSVVSGVAEAGTAAARPVVCVAGEVLVGRRETMTTGLAGCYAVADHPSEVEGMLADPVGTLRTRTARVARTWSPGR</sequence>
<dbReference type="Proteomes" id="UP001430172">
    <property type="component" value="Unassembled WGS sequence"/>
</dbReference>